<protein>
    <recommendedName>
        <fullName evidence="4">AB hydrolase-1 domain-containing protein</fullName>
    </recommendedName>
</protein>
<comment type="caution">
    <text evidence="2">The sequence shown here is derived from an EMBL/GenBank/DDBJ whole genome shotgun (WGS) entry which is preliminary data.</text>
</comment>
<organism evidence="2 3">
    <name type="scientific">Methylobacter tundripaludum</name>
    <dbReference type="NCBI Taxonomy" id="173365"/>
    <lineage>
        <taxon>Bacteria</taxon>
        <taxon>Pseudomonadati</taxon>
        <taxon>Pseudomonadota</taxon>
        <taxon>Gammaproteobacteria</taxon>
        <taxon>Methylococcales</taxon>
        <taxon>Methylococcaceae</taxon>
        <taxon>Methylobacter</taxon>
    </lineage>
</organism>
<evidence type="ECO:0000256" key="1">
    <source>
        <dbReference type="SAM" id="SignalP"/>
    </source>
</evidence>
<evidence type="ECO:0008006" key="4">
    <source>
        <dbReference type="Google" id="ProtNLM"/>
    </source>
</evidence>
<reference evidence="2 3" key="1">
    <citation type="submission" date="2018-02" db="EMBL/GenBank/DDBJ databases">
        <title>Subsurface microbial communities from deep shales in Ohio and West Virginia, USA.</title>
        <authorList>
            <person name="Wrighton K."/>
        </authorList>
    </citation>
    <scope>NUCLEOTIDE SEQUENCE [LARGE SCALE GENOMIC DNA]</scope>
    <source>
        <strain evidence="2 3">OWC-DMM</strain>
    </source>
</reference>
<dbReference type="GO" id="GO:0016020">
    <property type="term" value="C:membrane"/>
    <property type="evidence" value="ECO:0007669"/>
    <property type="project" value="InterPro"/>
</dbReference>
<feature type="signal peptide" evidence="1">
    <location>
        <begin position="1"/>
        <end position="26"/>
    </location>
</feature>
<proteinExistence type="predicted"/>
<dbReference type="PANTHER" id="PTHR30035:SF1">
    <property type="entry name" value="AB HYDROLASE-1 DOMAIN-CONTAINING PROTEIN"/>
    <property type="match status" value="1"/>
</dbReference>
<keyword evidence="1" id="KW-0732">Signal</keyword>
<evidence type="ECO:0000313" key="2">
    <source>
        <dbReference type="EMBL" id="PPK74212.1"/>
    </source>
</evidence>
<feature type="chain" id="PRO_5015772733" description="AB hydrolase-1 domain-containing protein" evidence="1">
    <location>
        <begin position="27"/>
        <end position="438"/>
    </location>
</feature>
<dbReference type="Gene3D" id="3.40.50.1820">
    <property type="entry name" value="alpha/beta hydrolase"/>
    <property type="match status" value="1"/>
</dbReference>
<dbReference type="RefSeq" id="WP_104429857.1">
    <property type="nucleotide sequence ID" value="NZ_PTIZ01000010.1"/>
</dbReference>
<gene>
    <name evidence="2" type="ORF">B0F87_1107</name>
</gene>
<dbReference type="EMBL" id="PTIZ01000010">
    <property type="protein sequence ID" value="PPK74212.1"/>
    <property type="molecule type" value="Genomic_DNA"/>
</dbReference>
<evidence type="ECO:0000313" key="3">
    <source>
        <dbReference type="Proteomes" id="UP000240010"/>
    </source>
</evidence>
<name>A0A2S6H9N7_9GAMM</name>
<dbReference type="Proteomes" id="UP000240010">
    <property type="component" value="Unassembled WGS sequence"/>
</dbReference>
<sequence>MRQIKSTLLMFYLFTAVLFFQPNAFAQRIDEASYRYPYKDPYLATMTAALMQGSESPSTGEIEDLQVKVLDHRDDVYLLEGMGAIRYRFYRQSGSAPLIFIIPGLGGSAYSGPARFLAEWFADHGFHVLILPSPFNWDFTLAASASGYPGYTQEDSKDLYWVMQRVLDEVKIRCHAQIGKIGMLGYSDGALYAGYISKMDSEKRQIGIDTYLLVNPPVDLFEAARKIDRMADMGKEYGADQKTELEAYAFGVLMDAMRNDTGAPDYFADWDKRLRLKDKQIEYLIGKNFHDSVGDAIYVIDLANDLAVLKNPISGWHRSNRLEEARSYSLMDYVETFVIPRLRRIGNKEMSLKALDKLNSMRGIKSALENNRSVFLMHNLDDILVSAEDVAYLEKVFGKRATVYPHGGHLGNLWYPENKEHLLDVFKPLLQGSAQPHL</sequence>
<accession>A0A2S6H9N7</accession>
<dbReference type="AlphaFoldDB" id="A0A2S6H9N7"/>
<dbReference type="InterPro" id="IPR029058">
    <property type="entry name" value="AB_hydrolase_fold"/>
</dbReference>
<dbReference type="InterPro" id="IPR007428">
    <property type="entry name" value="MlaA"/>
</dbReference>
<dbReference type="PANTHER" id="PTHR30035">
    <property type="entry name" value="LIPOPROTEIN VACJ-RELATED"/>
    <property type="match status" value="1"/>
</dbReference>
<dbReference type="SUPFAM" id="SSF53474">
    <property type="entry name" value="alpha/beta-Hydrolases"/>
    <property type="match status" value="1"/>
</dbReference>